<feature type="transmembrane region" description="Helical" evidence="2">
    <location>
        <begin position="15"/>
        <end position="34"/>
    </location>
</feature>
<evidence type="ECO:0000256" key="2">
    <source>
        <dbReference type="SAM" id="Phobius"/>
    </source>
</evidence>
<feature type="region of interest" description="Disordered" evidence="1">
    <location>
        <begin position="48"/>
        <end position="77"/>
    </location>
</feature>
<protein>
    <submittedName>
        <fullName evidence="3">2642_t:CDS:1</fullName>
    </submittedName>
</protein>
<keyword evidence="4" id="KW-1185">Reference proteome</keyword>
<accession>A0A9N8WMJ1</accession>
<evidence type="ECO:0000313" key="4">
    <source>
        <dbReference type="Proteomes" id="UP000789831"/>
    </source>
</evidence>
<gene>
    <name evidence="3" type="ORF">AGERDE_LOCUS3678</name>
</gene>
<evidence type="ECO:0000313" key="3">
    <source>
        <dbReference type="EMBL" id="CAG8489621.1"/>
    </source>
</evidence>
<sequence length="77" mass="8326">MSTGSKIVNLAHRTLVVSLFGLAVWSGYGSIVLLKERLERKRQRQQLATAQLGGDASSQETNIINANNEPSSVSQSL</sequence>
<keyword evidence="2" id="KW-0472">Membrane</keyword>
<dbReference type="OrthoDB" id="2421194at2759"/>
<evidence type="ECO:0000256" key="1">
    <source>
        <dbReference type="SAM" id="MobiDB-lite"/>
    </source>
</evidence>
<dbReference type="EMBL" id="CAJVPL010000377">
    <property type="protein sequence ID" value="CAG8489621.1"/>
    <property type="molecule type" value="Genomic_DNA"/>
</dbReference>
<reference evidence="3" key="1">
    <citation type="submission" date="2021-06" db="EMBL/GenBank/DDBJ databases">
        <authorList>
            <person name="Kallberg Y."/>
            <person name="Tangrot J."/>
            <person name="Rosling A."/>
        </authorList>
    </citation>
    <scope>NUCLEOTIDE SEQUENCE</scope>
    <source>
        <strain evidence="3">MT106</strain>
    </source>
</reference>
<keyword evidence="2" id="KW-1133">Transmembrane helix</keyword>
<dbReference type="AlphaFoldDB" id="A0A9N8WMJ1"/>
<proteinExistence type="predicted"/>
<organism evidence="3 4">
    <name type="scientific">Ambispora gerdemannii</name>
    <dbReference type="NCBI Taxonomy" id="144530"/>
    <lineage>
        <taxon>Eukaryota</taxon>
        <taxon>Fungi</taxon>
        <taxon>Fungi incertae sedis</taxon>
        <taxon>Mucoromycota</taxon>
        <taxon>Glomeromycotina</taxon>
        <taxon>Glomeromycetes</taxon>
        <taxon>Archaeosporales</taxon>
        <taxon>Ambisporaceae</taxon>
        <taxon>Ambispora</taxon>
    </lineage>
</organism>
<keyword evidence="2" id="KW-0812">Transmembrane</keyword>
<dbReference type="Proteomes" id="UP000789831">
    <property type="component" value="Unassembled WGS sequence"/>
</dbReference>
<feature type="compositionally biased region" description="Polar residues" evidence="1">
    <location>
        <begin position="56"/>
        <end position="77"/>
    </location>
</feature>
<comment type="caution">
    <text evidence="3">The sequence shown here is derived from an EMBL/GenBank/DDBJ whole genome shotgun (WGS) entry which is preliminary data.</text>
</comment>
<name>A0A9N8WMJ1_9GLOM</name>